<keyword evidence="2" id="KW-1185">Reference proteome</keyword>
<sequence length="116" mass="13509">MYDVTVHRDHNFTDKYGKKYKGLRVEEYPETFMGLPVPLKNDVHSIGRNRMKLKHPENNQKIAAEDALKYRNPRAANLSQIDSQQDMYAGGEPFWPNQSQGELVSAYPYRYVDVKC</sequence>
<organism evidence="1 2">
    <name type="scientific">Arctium lappa</name>
    <name type="common">Greater burdock</name>
    <name type="synonym">Lappa major</name>
    <dbReference type="NCBI Taxonomy" id="4217"/>
    <lineage>
        <taxon>Eukaryota</taxon>
        <taxon>Viridiplantae</taxon>
        <taxon>Streptophyta</taxon>
        <taxon>Embryophyta</taxon>
        <taxon>Tracheophyta</taxon>
        <taxon>Spermatophyta</taxon>
        <taxon>Magnoliopsida</taxon>
        <taxon>eudicotyledons</taxon>
        <taxon>Gunneridae</taxon>
        <taxon>Pentapetalae</taxon>
        <taxon>asterids</taxon>
        <taxon>campanulids</taxon>
        <taxon>Asterales</taxon>
        <taxon>Asteraceae</taxon>
        <taxon>Carduoideae</taxon>
        <taxon>Cardueae</taxon>
        <taxon>Arctiinae</taxon>
        <taxon>Arctium</taxon>
    </lineage>
</organism>
<dbReference type="Proteomes" id="UP001055879">
    <property type="component" value="Linkage Group LG17"/>
</dbReference>
<reference evidence="1 2" key="2">
    <citation type="journal article" date="2022" name="Mol. Ecol. Resour.">
        <title>The genomes of chicory, endive, great burdock and yacon provide insights into Asteraceae paleo-polyploidization history and plant inulin production.</title>
        <authorList>
            <person name="Fan W."/>
            <person name="Wang S."/>
            <person name="Wang H."/>
            <person name="Wang A."/>
            <person name="Jiang F."/>
            <person name="Liu H."/>
            <person name="Zhao H."/>
            <person name="Xu D."/>
            <person name="Zhang Y."/>
        </authorList>
    </citation>
    <scope>NUCLEOTIDE SEQUENCE [LARGE SCALE GENOMIC DNA]</scope>
    <source>
        <strain evidence="2">cv. Niubang</strain>
    </source>
</reference>
<protein>
    <submittedName>
        <fullName evidence="1">Uncharacterized protein</fullName>
    </submittedName>
</protein>
<dbReference type="EMBL" id="CM042063">
    <property type="protein sequence ID" value="KAI3667963.1"/>
    <property type="molecule type" value="Genomic_DNA"/>
</dbReference>
<accession>A0ACB8XJ95</accession>
<evidence type="ECO:0000313" key="1">
    <source>
        <dbReference type="EMBL" id="KAI3667963.1"/>
    </source>
</evidence>
<proteinExistence type="predicted"/>
<reference evidence="2" key="1">
    <citation type="journal article" date="2022" name="Mol. Ecol. Resour.">
        <title>The genomes of chicory, endive, great burdock and yacon provide insights into Asteraceae palaeo-polyploidization history and plant inulin production.</title>
        <authorList>
            <person name="Fan W."/>
            <person name="Wang S."/>
            <person name="Wang H."/>
            <person name="Wang A."/>
            <person name="Jiang F."/>
            <person name="Liu H."/>
            <person name="Zhao H."/>
            <person name="Xu D."/>
            <person name="Zhang Y."/>
        </authorList>
    </citation>
    <scope>NUCLEOTIDE SEQUENCE [LARGE SCALE GENOMIC DNA]</scope>
    <source>
        <strain evidence="2">cv. Niubang</strain>
    </source>
</reference>
<comment type="caution">
    <text evidence="1">The sequence shown here is derived from an EMBL/GenBank/DDBJ whole genome shotgun (WGS) entry which is preliminary data.</text>
</comment>
<name>A0ACB8XJ95_ARCLA</name>
<evidence type="ECO:0000313" key="2">
    <source>
        <dbReference type="Proteomes" id="UP001055879"/>
    </source>
</evidence>
<gene>
    <name evidence="1" type="ORF">L6452_43034</name>
</gene>